<accession>A0A366EB56</accession>
<dbReference type="UniPathway" id="UPA00392"/>
<dbReference type="OrthoDB" id="9784571at2"/>
<feature type="binding site" evidence="9">
    <location>
        <position position="222"/>
    </location>
    <ligand>
        <name>tRNA</name>
        <dbReference type="ChEBI" id="CHEBI:17843"/>
    </ligand>
</feature>
<keyword evidence="5 9" id="KW-0671">Queuosine biosynthesis</keyword>
<dbReference type="NCBIfam" id="TIGR00276">
    <property type="entry name" value="tRNA epoxyqueuosine(34) reductase QueG"/>
    <property type="match status" value="1"/>
</dbReference>
<feature type="binding site" evidence="9">
    <location>
        <position position="191"/>
    </location>
    <ligand>
        <name>[4Fe-4S] cluster</name>
        <dbReference type="ChEBI" id="CHEBI:49883"/>
        <label>1</label>
    </ligand>
</feature>
<evidence type="ECO:0000313" key="11">
    <source>
        <dbReference type="EMBL" id="RBO99552.1"/>
    </source>
</evidence>
<reference evidence="11 12" key="1">
    <citation type="submission" date="2018-06" db="EMBL/GenBank/DDBJ databases">
        <title>Freshwater and sediment microbial communities from various areas in North America, analyzing microbe dynamics in response to fracking.</title>
        <authorList>
            <person name="Lamendella R."/>
        </authorList>
    </citation>
    <scope>NUCLEOTIDE SEQUENCE [LARGE SCALE GENOMIC DNA]</scope>
    <source>
        <strain evidence="11 12">97B</strain>
    </source>
</reference>
<feature type="binding site" evidence="9">
    <location>
        <position position="280"/>
    </location>
    <ligand>
        <name>tRNA</name>
        <dbReference type="ChEBI" id="CHEBI:17843"/>
    </ligand>
</feature>
<dbReference type="GO" id="GO:0046872">
    <property type="term" value="F:metal ion binding"/>
    <property type="evidence" value="ECO:0007669"/>
    <property type="project" value="UniProtKB-KW"/>
</dbReference>
<organism evidence="11 12">
    <name type="scientific">Rossellomorea aquimaris</name>
    <dbReference type="NCBI Taxonomy" id="189382"/>
    <lineage>
        <taxon>Bacteria</taxon>
        <taxon>Bacillati</taxon>
        <taxon>Bacillota</taxon>
        <taxon>Bacilli</taxon>
        <taxon>Bacillales</taxon>
        <taxon>Bacillaceae</taxon>
        <taxon>Rossellomorea</taxon>
    </lineage>
</organism>
<feature type="binding site" evidence="9">
    <location>
        <position position="198"/>
    </location>
    <ligand>
        <name>[4Fe-4S] cluster</name>
        <dbReference type="ChEBI" id="CHEBI:49883"/>
        <label>2</label>
    </ligand>
</feature>
<feature type="binding site" evidence="9">
    <location>
        <position position="297"/>
    </location>
    <ligand>
        <name>tRNA</name>
        <dbReference type="ChEBI" id="CHEBI:17843"/>
    </ligand>
</feature>
<dbReference type="EC" id="1.17.99.6" evidence="9"/>
<keyword evidence="8 9" id="KW-0411">Iron-sulfur</keyword>
<dbReference type="Gene3D" id="3.30.70.20">
    <property type="match status" value="1"/>
</dbReference>
<feature type="binding site" evidence="9">
    <location>
        <position position="214"/>
    </location>
    <ligand>
        <name>[4Fe-4S] cluster</name>
        <dbReference type="ChEBI" id="CHEBI:49883"/>
        <label>2</label>
    </ligand>
</feature>
<feature type="binding site" evidence="9">
    <location>
        <position position="243"/>
    </location>
    <ligand>
        <name>[4Fe-4S] cluster</name>
        <dbReference type="ChEBI" id="CHEBI:49883"/>
        <label>2</label>
    </ligand>
</feature>
<comment type="pathway">
    <text evidence="9">tRNA modification; tRNA-queuosine biosynthesis.</text>
</comment>
<evidence type="ECO:0000256" key="7">
    <source>
        <dbReference type="ARBA" id="ARBA00023004"/>
    </source>
</evidence>
<dbReference type="GO" id="GO:0051539">
    <property type="term" value="F:4 iron, 4 sulfur cluster binding"/>
    <property type="evidence" value="ECO:0007669"/>
    <property type="project" value="UniProtKB-KW"/>
</dbReference>
<dbReference type="PANTHER" id="PTHR30002">
    <property type="entry name" value="EPOXYQUEUOSINE REDUCTASE"/>
    <property type="match status" value="1"/>
</dbReference>
<protein>
    <recommendedName>
        <fullName evidence="9">Epoxyqueuosine reductase</fullName>
        <ecNumber evidence="9">1.17.99.6</ecNumber>
    </recommendedName>
    <alternativeName>
        <fullName evidence="9">Queuosine biosynthesis protein QueG</fullName>
    </alternativeName>
</protein>
<feature type="binding site" evidence="9">
    <location>
        <begin position="240"/>
        <end position="241"/>
    </location>
    <ligand>
        <name>cob(II)alamin</name>
        <dbReference type="ChEBI" id="CHEBI:16304"/>
    </ligand>
</feature>
<keyword evidence="6 9" id="KW-0560">Oxidoreductase</keyword>
<dbReference type="InterPro" id="IPR011989">
    <property type="entry name" value="ARM-like"/>
</dbReference>
<proteinExistence type="inferred from homology"/>
<feature type="binding site" evidence="9">
    <location>
        <position position="194"/>
    </location>
    <ligand>
        <name>[4Fe-4S] cluster</name>
        <dbReference type="ChEBI" id="CHEBI:49883"/>
        <label>1</label>
    </ligand>
</feature>
<feature type="binding site" evidence="9">
    <location>
        <position position="298"/>
    </location>
    <ligand>
        <name>tRNA</name>
        <dbReference type="ChEBI" id="CHEBI:17843"/>
    </ligand>
</feature>
<feature type="binding site" evidence="9">
    <location>
        <position position="295"/>
    </location>
    <ligand>
        <name>tRNA</name>
        <dbReference type="ChEBI" id="CHEBI:17843"/>
    </ligand>
</feature>
<evidence type="ECO:0000256" key="3">
    <source>
        <dbReference type="ARBA" id="ARBA00022694"/>
    </source>
</evidence>
<dbReference type="PROSITE" id="PS00198">
    <property type="entry name" value="4FE4S_FER_1"/>
    <property type="match status" value="1"/>
</dbReference>
<evidence type="ECO:0000256" key="6">
    <source>
        <dbReference type="ARBA" id="ARBA00023002"/>
    </source>
</evidence>
<evidence type="ECO:0000256" key="1">
    <source>
        <dbReference type="ARBA" id="ARBA00022485"/>
    </source>
</evidence>
<dbReference type="AlphaFoldDB" id="A0A366EB56"/>
<dbReference type="SUPFAM" id="SSF54862">
    <property type="entry name" value="4Fe-4S ferredoxins"/>
    <property type="match status" value="1"/>
</dbReference>
<comment type="function">
    <text evidence="9">Catalyzes the conversion of epoxyqueuosine (oQ) to queuosine (Q), which is a hypermodified base found in the wobble positions of tRNA(Asp), tRNA(Asn), tRNA(His) and tRNA(Tyr).</text>
</comment>
<evidence type="ECO:0000256" key="9">
    <source>
        <dbReference type="HAMAP-Rule" id="MF_00916"/>
    </source>
</evidence>
<dbReference type="RefSeq" id="WP_113971502.1">
    <property type="nucleotide sequence ID" value="NZ_QNRJ01000034.1"/>
</dbReference>
<dbReference type="InterPro" id="IPR017896">
    <property type="entry name" value="4Fe4S_Fe-S-bd"/>
</dbReference>
<comment type="caution">
    <text evidence="9">Lacks conserved residue(s) required for the propagation of feature annotation.</text>
</comment>
<dbReference type="PROSITE" id="PS51379">
    <property type="entry name" value="4FE4S_FER_2"/>
    <property type="match status" value="1"/>
</dbReference>
<keyword evidence="4 9" id="KW-0479">Metal-binding</keyword>
<dbReference type="GO" id="GO:0031419">
    <property type="term" value="F:cobalamin binding"/>
    <property type="evidence" value="ECO:0007669"/>
    <property type="project" value="UniProtKB-KW"/>
</dbReference>
<feature type="binding site" evidence="9">
    <location>
        <position position="240"/>
    </location>
    <ligand>
        <name>[4Fe-4S] cluster</name>
        <dbReference type="ChEBI" id="CHEBI:49883"/>
        <label>2</label>
    </ligand>
</feature>
<dbReference type="PANTHER" id="PTHR30002:SF4">
    <property type="entry name" value="EPOXYQUEUOSINE REDUCTASE"/>
    <property type="match status" value="1"/>
</dbReference>
<keyword evidence="9" id="KW-0170">Cobalt</keyword>
<dbReference type="SMART" id="SM00567">
    <property type="entry name" value="EZ_HEAT"/>
    <property type="match status" value="2"/>
</dbReference>
<dbReference type="Gene3D" id="1.25.10.10">
    <property type="entry name" value="Leucine-rich Repeat Variant"/>
    <property type="match status" value="1"/>
</dbReference>
<dbReference type="GO" id="GO:0052693">
    <property type="term" value="F:epoxyqueuosine reductase activity"/>
    <property type="evidence" value="ECO:0007669"/>
    <property type="project" value="UniProtKB-UniRule"/>
</dbReference>
<comment type="subcellular location">
    <subcellularLocation>
        <location evidence="9">Cytoplasm</location>
    </subcellularLocation>
</comment>
<dbReference type="Pfam" id="PF13646">
    <property type="entry name" value="HEAT_2"/>
    <property type="match status" value="1"/>
</dbReference>
<gene>
    <name evidence="9" type="primary">queG</name>
    <name evidence="11" type="ORF">DET59_1349</name>
</gene>
<evidence type="ECO:0000256" key="8">
    <source>
        <dbReference type="ARBA" id="ARBA00023014"/>
    </source>
</evidence>
<feature type="binding site" evidence="9">
    <location>
        <position position="220"/>
    </location>
    <ligand>
        <name>tRNA</name>
        <dbReference type="ChEBI" id="CHEBI:17843"/>
    </ligand>
</feature>
<sequence>MDMDRLKQDIIAYSKEIGIDKIGFTTADTFSEMKNRLLRQEMLGYQSGFEEKDIEKRVDPSLIFDKPKSIIAIALAYPSKMKDAPQSKRGERRGIFCRASWGTDYHHVLRDRLSKLEEYIVSRVPQARFKSMVDTGELVDRAVAERAGIGWSGKNCSIITPEFGSYVYLGEMVTNLPFAPDTPMEDQCGTCNKCVDVCPTGALIEGGQLDAQKCIAFLTQTKGFLADEYRVKLGNRLYGCDTCQTVCPENKGMDFHFHEEMEPDPEIAKPLLKPLLTISNREFKEKYGHVSGSWRGKKPIQRNAIIALAHFKDTTAIDDLVDVMKKDVRPVIRGTSAWALGKIGGEQAQQALLKQQSVETDDDVLNEIQKGLNLITK</sequence>
<comment type="catalytic activity">
    <reaction evidence="9">
        <text>epoxyqueuosine(34) in tRNA + AH2 = queuosine(34) in tRNA + A + H2O</text>
        <dbReference type="Rhea" id="RHEA:32159"/>
        <dbReference type="Rhea" id="RHEA-COMP:18571"/>
        <dbReference type="Rhea" id="RHEA-COMP:18582"/>
        <dbReference type="ChEBI" id="CHEBI:13193"/>
        <dbReference type="ChEBI" id="CHEBI:15377"/>
        <dbReference type="ChEBI" id="CHEBI:17499"/>
        <dbReference type="ChEBI" id="CHEBI:194431"/>
        <dbReference type="ChEBI" id="CHEBI:194443"/>
        <dbReference type="EC" id="1.17.99.6"/>
    </reaction>
</comment>
<feature type="binding site" evidence="9">
    <location>
        <position position="281"/>
    </location>
    <ligand>
        <name>tRNA</name>
        <dbReference type="ChEBI" id="CHEBI:17843"/>
    </ligand>
</feature>
<dbReference type="Pfam" id="PF13484">
    <property type="entry name" value="Fer4_16"/>
    <property type="match status" value="1"/>
</dbReference>
<feature type="active site" description="Proton donor" evidence="9">
    <location>
        <position position="134"/>
    </location>
</feature>
<feature type="binding site" evidence="9">
    <location>
        <position position="152"/>
    </location>
    <ligand>
        <name>cob(II)alamin</name>
        <dbReference type="ChEBI" id="CHEBI:16304"/>
    </ligand>
</feature>
<evidence type="ECO:0000256" key="2">
    <source>
        <dbReference type="ARBA" id="ARBA00022490"/>
    </source>
</evidence>
<keyword evidence="2 9" id="KW-0963">Cytoplasm</keyword>
<dbReference type="SUPFAM" id="SSF48371">
    <property type="entry name" value="ARM repeat"/>
    <property type="match status" value="1"/>
</dbReference>
<comment type="subunit">
    <text evidence="9">Monomer.</text>
</comment>
<dbReference type="FunFam" id="3.30.70.20:FF:000037">
    <property type="entry name" value="Epoxyqueuosine reductase"/>
    <property type="match status" value="1"/>
</dbReference>
<dbReference type="GO" id="GO:0008616">
    <property type="term" value="P:tRNA queuosine(34) biosynthetic process"/>
    <property type="evidence" value="ECO:0007669"/>
    <property type="project" value="UniProtKB-UniRule"/>
</dbReference>
<evidence type="ECO:0000256" key="5">
    <source>
        <dbReference type="ARBA" id="ARBA00022785"/>
    </source>
</evidence>
<name>A0A366EB56_9BACI</name>
<keyword evidence="3 9" id="KW-0819">tRNA processing</keyword>
<evidence type="ECO:0000256" key="4">
    <source>
        <dbReference type="ARBA" id="ARBA00022723"/>
    </source>
</evidence>
<feature type="binding site" evidence="9">
    <location>
        <position position="155"/>
    </location>
    <ligand>
        <name>cob(II)alamin</name>
        <dbReference type="ChEBI" id="CHEBI:16304"/>
    </ligand>
</feature>
<dbReference type="InterPro" id="IPR013542">
    <property type="entry name" value="QueG_DUF1730"/>
</dbReference>
<dbReference type="InterPro" id="IPR004155">
    <property type="entry name" value="PBS_lyase_HEAT"/>
</dbReference>
<comment type="cofactor">
    <cofactor evidence="9">
        <name>cob(II)alamin</name>
        <dbReference type="ChEBI" id="CHEBI:16304"/>
    </cofactor>
</comment>
<dbReference type="EMBL" id="QNRJ01000034">
    <property type="protein sequence ID" value="RBO99552.1"/>
    <property type="molecule type" value="Genomic_DNA"/>
</dbReference>
<keyword evidence="1 9" id="KW-0004">4Fe-4S</keyword>
<dbReference type="InterPro" id="IPR004453">
    <property type="entry name" value="QueG"/>
</dbReference>
<feature type="binding site" evidence="9">
    <location>
        <position position="158"/>
    </location>
    <ligand>
        <name>cob(II)alamin</name>
        <dbReference type="ChEBI" id="CHEBI:16304"/>
    </ligand>
</feature>
<feature type="binding site" evidence="9">
    <location>
        <position position="247"/>
    </location>
    <ligand>
        <name>[4Fe-4S] cluster</name>
        <dbReference type="ChEBI" id="CHEBI:49883"/>
        <label>1</label>
    </ligand>
</feature>
<feature type="binding site" evidence="9">
    <location>
        <position position="169"/>
    </location>
    <ligand>
        <name>cob(II)alamin</name>
        <dbReference type="ChEBI" id="CHEBI:16304"/>
    </ligand>
</feature>
<keyword evidence="7 9" id="KW-0408">Iron</keyword>
<dbReference type="Pfam" id="PF08331">
    <property type="entry name" value="QueG_DUF1730"/>
    <property type="match status" value="1"/>
</dbReference>
<comment type="cofactor">
    <cofactor evidence="9">
        <name>[4Fe-4S] cluster</name>
        <dbReference type="ChEBI" id="CHEBI:49883"/>
    </cofactor>
    <text evidence="9">Binds 2 [4Fe-4S] clusters per monomer.</text>
</comment>
<comment type="caution">
    <text evidence="11">The sequence shown here is derived from an EMBL/GenBank/DDBJ whole genome shotgun (WGS) entry which is preliminary data.</text>
</comment>
<dbReference type="Proteomes" id="UP000252118">
    <property type="component" value="Unassembled WGS sequence"/>
</dbReference>
<dbReference type="InterPro" id="IPR016024">
    <property type="entry name" value="ARM-type_fold"/>
</dbReference>
<feature type="binding site" evidence="9">
    <location>
        <position position="97"/>
    </location>
    <ligand>
        <name>cob(II)alamin</name>
        <dbReference type="ChEBI" id="CHEBI:16304"/>
    </ligand>
</feature>
<evidence type="ECO:0000259" key="10">
    <source>
        <dbReference type="PROSITE" id="PS51379"/>
    </source>
</evidence>
<feature type="binding site" evidence="9">
    <location>
        <position position="134"/>
    </location>
    <ligand>
        <name>cob(II)alamin</name>
        <dbReference type="ChEBI" id="CHEBI:16304"/>
    </ligand>
</feature>
<dbReference type="HAMAP" id="MF_00916">
    <property type="entry name" value="QueG"/>
    <property type="match status" value="1"/>
</dbReference>
<feature type="domain" description="4Fe-4S ferredoxin-type" evidence="10">
    <location>
        <begin position="178"/>
        <end position="208"/>
    </location>
</feature>
<comment type="similarity">
    <text evidence="9">Belongs to the QueG family.</text>
</comment>
<dbReference type="InterPro" id="IPR017900">
    <property type="entry name" value="4Fe4S_Fe_S_CS"/>
</dbReference>
<feature type="binding site" evidence="9">
    <location>
        <position position="188"/>
    </location>
    <ligand>
        <name>[4Fe-4S] cluster</name>
        <dbReference type="ChEBI" id="CHEBI:49883"/>
        <label>1</label>
    </ligand>
</feature>
<dbReference type="GO" id="GO:0005737">
    <property type="term" value="C:cytoplasm"/>
    <property type="evidence" value="ECO:0007669"/>
    <property type="project" value="UniProtKB-SubCell"/>
</dbReference>
<keyword evidence="9" id="KW-0846">Cobalamin</keyword>
<feature type="binding site" evidence="9">
    <location>
        <position position="57"/>
    </location>
    <ligand>
        <name>cob(II)alamin</name>
        <dbReference type="ChEBI" id="CHEBI:16304"/>
    </ligand>
</feature>
<evidence type="ECO:0000313" key="12">
    <source>
        <dbReference type="Proteomes" id="UP000252118"/>
    </source>
</evidence>